<dbReference type="EMBL" id="JAAIUW010000008">
    <property type="protein sequence ID" value="KAF7819787.1"/>
    <property type="molecule type" value="Genomic_DNA"/>
</dbReference>
<evidence type="ECO:0000256" key="2">
    <source>
        <dbReference type="ARBA" id="ARBA00022603"/>
    </source>
</evidence>
<protein>
    <recommendedName>
        <fullName evidence="6">RNA methyltransferase</fullName>
        <ecNumber evidence="6">2.1.1.-</ecNumber>
    </recommendedName>
</protein>
<accession>A0A834WEK6</accession>
<comment type="similarity">
    <text evidence="1 6">Belongs to the methyltransferase superfamily.</text>
</comment>
<feature type="region of interest" description="Disordered" evidence="7">
    <location>
        <begin position="119"/>
        <end position="139"/>
    </location>
</feature>
<reference evidence="9" key="1">
    <citation type="submission" date="2020-09" db="EMBL/GenBank/DDBJ databases">
        <title>Genome-Enabled Discovery of Anthraquinone Biosynthesis in Senna tora.</title>
        <authorList>
            <person name="Kang S.-H."/>
            <person name="Pandey R.P."/>
            <person name="Lee C.-M."/>
            <person name="Sim J.-S."/>
            <person name="Jeong J.-T."/>
            <person name="Choi B.-S."/>
            <person name="Jung M."/>
            <person name="Ginzburg D."/>
            <person name="Zhao K."/>
            <person name="Won S.Y."/>
            <person name="Oh T.-J."/>
            <person name="Yu Y."/>
            <person name="Kim N.-H."/>
            <person name="Lee O.R."/>
            <person name="Lee T.-H."/>
            <person name="Bashyal P."/>
            <person name="Kim T.-S."/>
            <person name="Lee W.-H."/>
            <person name="Kawkins C."/>
            <person name="Kim C.-K."/>
            <person name="Kim J.S."/>
            <person name="Ahn B.O."/>
            <person name="Rhee S.Y."/>
            <person name="Sohng J.K."/>
        </authorList>
    </citation>
    <scope>NUCLEOTIDE SEQUENCE</scope>
    <source>
        <tissue evidence="9">Leaf</tissue>
    </source>
</reference>
<keyword evidence="3 6" id="KW-0808">Transferase</keyword>
<dbReference type="InterPro" id="IPR029063">
    <property type="entry name" value="SAM-dependent_MTases_sf"/>
</dbReference>
<keyword evidence="2 6" id="KW-0489">Methyltransferase</keyword>
<proteinExistence type="inferred from homology"/>
<evidence type="ECO:0000259" key="8">
    <source>
        <dbReference type="PROSITE" id="PS51515"/>
    </source>
</evidence>
<dbReference type="GO" id="GO:0017069">
    <property type="term" value="F:snRNA binding"/>
    <property type="evidence" value="ECO:0007669"/>
    <property type="project" value="TreeGrafter"/>
</dbReference>
<dbReference type="Proteomes" id="UP000634136">
    <property type="component" value="Unassembled WGS sequence"/>
</dbReference>
<dbReference type="InterPro" id="IPR010675">
    <property type="entry name" value="Bin3_C"/>
</dbReference>
<dbReference type="PANTHER" id="PTHR12315">
    <property type="entry name" value="BICOID-INTERACTING PROTEIN RELATED"/>
    <property type="match status" value="1"/>
</dbReference>
<dbReference type="Pfam" id="PF06859">
    <property type="entry name" value="Bin3"/>
    <property type="match status" value="1"/>
</dbReference>
<feature type="domain" description="Bin3-type SAM" evidence="8">
    <location>
        <begin position="48"/>
        <end position="294"/>
    </location>
</feature>
<sequence length="294" mass="33903">MAQNENSEVEKQSQNSVKQNNKKRKEIFPYGNYRNYYGYRIGHDVDEDPRLKVFKKEWFEGKDCLDIGCNNGIITIQIAKKFFCRSILGIDIDSNRVQDAYWNLRKAVKSESSVKTSTKASKLRVEDQEDGNSENNSENCITASSNEELKEISRELSSTKKRDLSDVVSFRKENVVRNPHPPEKCYDTILCLSVTKWVHLNWGDDGLLTLFAKIWKLLQPGGILVLEPQPWKSYESNRLVSETTAMNYHNIMFRPEQFQEILLDKVGFRTVEDITSGLSGSKTGFNRPILVFKK</sequence>
<evidence type="ECO:0000256" key="3">
    <source>
        <dbReference type="ARBA" id="ARBA00022679"/>
    </source>
</evidence>
<evidence type="ECO:0000313" key="9">
    <source>
        <dbReference type="EMBL" id="KAF7819787.1"/>
    </source>
</evidence>
<dbReference type="CDD" id="cd02440">
    <property type="entry name" value="AdoMet_MTases"/>
    <property type="match status" value="1"/>
</dbReference>
<dbReference type="EC" id="2.1.1.-" evidence="6"/>
<dbReference type="GO" id="GO:0008173">
    <property type="term" value="F:RNA methyltransferase activity"/>
    <property type="evidence" value="ECO:0007669"/>
    <property type="project" value="UniProtKB-UniRule"/>
</dbReference>
<organism evidence="9 10">
    <name type="scientific">Senna tora</name>
    <dbReference type="NCBI Taxonomy" id="362788"/>
    <lineage>
        <taxon>Eukaryota</taxon>
        <taxon>Viridiplantae</taxon>
        <taxon>Streptophyta</taxon>
        <taxon>Embryophyta</taxon>
        <taxon>Tracheophyta</taxon>
        <taxon>Spermatophyta</taxon>
        <taxon>Magnoliopsida</taxon>
        <taxon>eudicotyledons</taxon>
        <taxon>Gunneridae</taxon>
        <taxon>Pentapetalae</taxon>
        <taxon>rosids</taxon>
        <taxon>fabids</taxon>
        <taxon>Fabales</taxon>
        <taxon>Fabaceae</taxon>
        <taxon>Caesalpinioideae</taxon>
        <taxon>Cassia clade</taxon>
        <taxon>Senna</taxon>
    </lineage>
</organism>
<evidence type="ECO:0000256" key="1">
    <source>
        <dbReference type="ARBA" id="ARBA00008361"/>
    </source>
</evidence>
<dbReference type="OrthoDB" id="10017101at2759"/>
<dbReference type="InterPro" id="IPR039772">
    <property type="entry name" value="Bin3-like"/>
</dbReference>
<dbReference type="AlphaFoldDB" id="A0A834WEK6"/>
<evidence type="ECO:0000313" key="10">
    <source>
        <dbReference type="Proteomes" id="UP000634136"/>
    </source>
</evidence>
<dbReference type="SUPFAM" id="SSF53335">
    <property type="entry name" value="S-adenosyl-L-methionine-dependent methyltransferases"/>
    <property type="match status" value="1"/>
</dbReference>
<dbReference type="InterPro" id="IPR024160">
    <property type="entry name" value="BIN3_SAM-bd_dom"/>
</dbReference>
<gene>
    <name evidence="9" type="ORF">G2W53_025242</name>
</gene>
<evidence type="ECO:0000256" key="5">
    <source>
        <dbReference type="PROSITE-ProRule" id="PRU00848"/>
    </source>
</evidence>
<keyword evidence="10" id="KW-1185">Reference proteome</keyword>
<dbReference type="PROSITE" id="PS51515">
    <property type="entry name" value="BIN3_SAM"/>
    <property type="match status" value="1"/>
</dbReference>
<evidence type="ECO:0000256" key="4">
    <source>
        <dbReference type="ARBA" id="ARBA00022691"/>
    </source>
</evidence>
<evidence type="ECO:0000256" key="6">
    <source>
        <dbReference type="RuleBase" id="RU367087"/>
    </source>
</evidence>
<feature type="region of interest" description="Disordered" evidence="7">
    <location>
        <begin position="1"/>
        <end position="21"/>
    </location>
</feature>
<dbReference type="PANTHER" id="PTHR12315:SF0">
    <property type="entry name" value="7SK SNRNA METHYLPHOSPHATE CAPPING ENZYME"/>
    <property type="match status" value="1"/>
</dbReference>
<dbReference type="Gene3D" id="3.40.50.150">
    <property type="entry name" value="Vaccinia Virus protein VP39"/>
    <property type="match status" value="1"/>
</dbReference>
<dbReference type="GO" id="GO:0040031">
    <property type="term" value="P:snRNA modification"/>
    <property type="evidence" value="ECO:0007669"/>
    <property type="project" value="TreeGrafter"/>
</dbReference>
<dbReference type="GO" id="GO:0008171">
    <property type="term" value="F:O-methyltransferase activity"/>
    <property type="evidence" value="ECO:0007669"/>
    <property type="project" value="UniProtKB-UniRule"/>
</dbReference>
<feature type="compositionally biased region" description="Polar residues" evidence="7">
    <location>
        <begin position="1"/>
        <end position="19"/>
    </location>
</feature>
<keyword evidence="4 5" id="KW-0949">S-adenosyl-L-methionine</keyword>
<name>A0A834WEK6_9FABA</name>
<comment type="caution">
    <text evidence="9">The sequence shown here is derived from an EMBL/GenBank/DDBJ whole genome shotgun (WGS) entry which is preliminary data.</text>
</comment>
<evidence type="ECO:0000256" key="7">
    <source>
        <dbReference type="SAM" id="MobiDB-lite"/>
    </source>
</evidence>
<dbReference type="GO" id="GO:0032259">
    <property type="term" value="P:methylation"/>
    <property type="evidence" value="ECO:0007669"/>
    <property type="project" value="UniProtKB-KW"/>
</dbReference>